<keyword evidence="2 4" id="KW-1133">Transmembrane helix</keyword>
<feature type="transmembrane region" description="Helical" evidence="4">
    <location>
        <begin position="159"/>
        <end position="180"/>
    </location>
</feature>
<feature type="domain" description="Major facilitator superfamily (MFS) profile" evidence="5">
    <location>
        <begin position="8"/>
        <end position="398"/>
    </location>
</feature>
<feature type="transmembrane region" description="Helical" evidence="4">
    <location>
        <begin position="342"/>
        <end position="360"/>
    </location>
</feature>
<dbReference type="Proteomes" id="UP000599024">
    <property type="component" value="Unassembled WGS sequence"/>
</dbReference>
<feature type="transmembrane region" description="Helical" evidence="4">
    <location>
        <begin position="41"/>
        <end position="62"/>
    </location>
</feature>
<sequence length="399" mass="43261">MTNRERSILTVSCYGHFMSHFNMLVFPAILLPLAGRLQMPMIEILALSFWMYLLFGITALPWGILADRIGPRPLLALFHLGAGISALWAAMNMDNAMILSLALAGIGLFSGIYHPAGLGWIAKEVEKTSRAMAYNGMFGNLGLAMAPLLAGIVNYFWGAVAVYGVVGILNLVGLMFLYLARGSNGAVRMRKIETGERASTLRPFLVLLICMMLGGVVYRGITVSLPAYFELRNGALYDGLTGLLGSLGSANVVATGLISIIYLVGMGGQFLGGRMGERFDLRRGYFIFHLITIPLALLMAVTMDWWLVGFALVHSFFLLGMQPIENTLVARLSPPNLHSSAYGLKFVLTFGIGALSVKMVGWVEGLWNLNSVYVALALVSLLLVATIAVLARMTPPMKS</sequence>
<evidence type="ECO:0000256" key="2">
    <source>
        <dbReference type="ARBA" id="ARBA00022989"/>
    </source>
</evidence>
<keyword evidence="1 4" id="KW-0812">Transmembrane</keyword>
<feature type="transmembrane region" description="Helical" evidence="4">
    <location>
        <begin position="241"/>
        <end position="264"/>
    </location>
</feature>
<feature type="transmembrane region" description="Helical" evidence="4">
    <location>
        <begin position="97"/>
        <end position="121"/>
    </location>
</feature>
<dbReference type="SUPFAM" id="SSF103473">
    <property type="entry name" value="MFS general substrate transporter"/>
    <property type="match status" value="1"/>
</dbReference>
<proteinExistence type="predicted"/>
<organism evidence="6 7">
    <name type="scientific">Candidatus Desulfatifera sulfidica</name>
    <dbReference type="NCBI Taxonomy" id="2841691"/>
    <lineage>
        <taxon>Bacteria</taxon>
        <taxon>Pseudomonadati</taxon>
        <taxon>Thermodesulfobacteriota</taxon>
        <taxon>Desulfobulbia</taxon>
        <taxon>Desulfobulbales</taxon>
        <taxon>Desulfobulbaceae</taxon>
        <taxon>Candidatus Desulfatifera</taxon>
    </lineage>
</organism>
<dbReference type="Gene3D" id="1.20.1250.20">
    <property type="entry name" value="MFS general substrate transporter like domains"/>
    <property type="match status" value="1"/>
</dbReference>
<evidence type="ECO:0000256" key="3">
    <source>
        <dbReference type="ARBA" id="ARBA00023136"/>
    </source>
</evidence>
<dbReference type="PANTHER" id="PTHR43129:SF1">
    <property type="entry name" value="FOSMIDOMYCIN RESISTANCE PROTEIN"/>
    <property type="match status" value="1"/>
</dbReference>
<dbReference type="PROSITE" id="PS50850">
    <property type="entry name" value="MFS"/>
    <property type="match status" value="1"/>
</dbReference>
<protein>
    <submittedName>
        <fullName evidence="6">MFS transporter</fullName>
    </submittedName>
</protein>
<feature type="transmembrane region" description="Helical" evidence="4">
    <location>
        <begin position="372"/>
        <end position="391"/>
    </location>
</feature>
<gene>
    <name evidence="6" type="ORF">H8E79_05100</name>
</gene>
<evidence type="ECO:0000259" key="5">
    <source>
        <dbReference type="PROSITE" id="PS50850"/>
    </source>
</evidence>
<feature type="transmembrane region" description="Helical" evidence="4">
    <location>
        <begin position="285"/>
        <end position="303"/>
    </location>
</feature>
<comment type="caution">
    <text evidence="6">The sequence shown here is derived from an EMBL/GenBank/DDBJ whole genome shotgun (WGS) entry which is preliminary data.</text>
</comment>
<accession>A0A8J6NB65</accession>
<feature type="transmembrane region" description="Helical" evidence="4">
    <location>
        <begin position="12"/>
        <end position="35"/>
    </location>
</feature>
<reference evidence="6 7" key="1">
    <citation type="submission" date="2020-08" db="EMBL/GenBank/DDBJ databases">
        <title>Bridging the membrane lipid divide: bacteria of the FCB group superphylum have the potential to synthesize archaeal ether lipids.</title>
        <authorList>
            <person name="Villanueva L."/>
            <person name="Von Meijenfeldt F.A.B."/>
            <person name="Westbye A.B."/>
            <person name="Yadav S."/>
            <person name="Hopmans E.C."/>
            <person name="Dutilh B.E."/>
            <person name="Sinninghe Damste J.S."/>
        </authorList>
    </citation>
    <scope>NUCLEOTIDE SEQUENCE [LARGE SCALE GENOMIC DNA]</scope>
    <source>
        <strain evidence="6">NIOZ-UU81</strain>
    </source>
</reference>
<dbReference type="InterPro" id="IPR011701">
    <property type="entry name" value="MFS"/>
</dbReference>
<dbReference type="PANTHER" id="PTHR43129">
    <property type="entry name" value="FOSMIDOMYCIN RESISTANCE PROTEIN"/>
    <property type="match status" value="1"/>
</dbReference>
<feature type="transmembrane region" description="Helical" evidence="4">
    <location>
        <begin position="201"/>
        <end position="221"/>
    </location>
</feature>
<keyword evidence="3 4" id="KW-0472">Membrane</keyword>
<dbReference type="InterPro" id="IPR020846">
    <property type="entry name" value="MFS_dom"/>
</dbReference>
<dbReference type="GO" id="GO:0022857">
    <property type="term" value="F:transmembrane transporter activity"/>
    <property type="evidence" value="ECO:0007669"/>
    <property type="project" value="InterPro"/>
</dbReference>
<dbReference type="GO" id="GO:0005886">
    <property type="term" value="C:plasma membrane"/>
    <property type="evidence" value="ECO:0007669"/>
    <property type="project" value="TreeGrafter"/>
</dbReference>
<evidence type="ECO:0000256" key="4">
    <source>
        <dbReference type="SAM" id="Phobius"/>
    </source>
</evidence>
<feature type="transmembrane region" description="Helical" evidence="4">
    <location>
        <begin position="74"/>
        <end position="91"/>
    </location>
</feature>
<dbReference type="AlphaFoldDB" id="A0A8J6NB65"/>
<feature type="transmembrane region" description="Helical" evidence="4">
    <location>
        <begin position="133"/>
        <end position="153"/>
    </location>
</feature>
<evidence type="ECO:0000313" key="7">
    <source>
        <dbReference type="Proteomes" id="UP000599024"/>
    </source>
</evidence>
<name>A0A8J6NB65_9BACT</name>
<evidence type="ECO:0000313" key="6">
    <source>
        <dbReference type="EMBL" id="MBC8208526.1"/>
    </source>
</evidence>
<dbReference type="Pfam" id="PF07690">
    <property type="entry name" value="MFS_1"/>
    <property type="match status" value="1"/>
</dbReference>
<dbReference type="InterPro" id="IPR036259">
    <property type="entry name" value="MFS_trans_sf"/>
</dbReference>
<dbReference type="EMBL" id="JACNLK010000044">
    <property type="protein sequence ID" value="MBC8208526.1"/>
    <property type="molecule type" value="Genomic_DNA"/>
</dbReference>
<evidence type="ECO:0000256" key="1">
    <source>
        <dbReference type="ARBA" id="ARBA00022692"/>
    </source>
</evidence>